<dbReference type="Proteomes" id="UP000292235">
    <property type="component" value="Chromosome"/>
</dbReference>
<evidence type="ECO:0000256" key="5">
    <source>
        <dbReference type="SAM" id="MobiDB-lite"/>
    </source>
</evidence>
<gene>
    <name evidence="7" type="primary">ompA</name>
    <name evidence="7" type="ORF">EKD16_09090</name>
</gene>
<protein>
    <submittedName>
        <fullName evidence="7">Outer membrane protein A</fullName>
    </submittedName>
</protein>
<dbReference type="AlphaFoldDB" id="A0A4V0ZJI6"/>
<feature type="region of interest" description="Disordered" evidence="5">
    <location>
        <begin position="386"/>
        <end position="406"/>
    </location>
</feature>
<evidence type="ECO:0000259" key="6">
    <source>
        <dbReference type="PROSITE" id="PS51123"/>
    </source>
</evidence>
<proteinExistence type="predicted"/>
<dbReference type="RefSeq" id="WP_131097938.1">
    <property type="nucleotide sequence ID" value="NZ_CP036455.1"/>
</dbReference>
<evidence type="ECO:0000313" key="7">
    <source>
        <dbReference type="EMBL" id="QBI53612.1"/>
    </source>
</evidence>
<keyword evidence="8" id="KW-1185">Reference proteome</keyword>
<accession>A0A4V0ZJI6</accession>
<dbReference type="Gene3D" id="3.40.50.410">
    <property type="entry name" value="von Willebrand factor, type A domain"/>
    <property type="match status" value="1"/>
</dbReference>
<sequence precursor="true">MRIHFHIPGSTALRSAALLVCVCMGVSGCDLLFGEIETAAEEPCSWITDASSADADEAEGETVVMLDASASMMQSESGRISDFTEDIAGEMLHGFMGGPQRRLTLGVFSGQKSHINYAFANTIRPHALDQGADEQADRIQACIEEQVAAALEQAPAGPDDAGTDVLAAIDTGARAFDGAGDRRLTVVTDGHSNMGCLNLSRVLHEPDYEALEKECGEKKEWPTADFSDITLRLVGVSGVGVEHSGDVTGAQAVGQIRDFWNTIGARLPGAGDTPVVVESDSSLVEPPEPPGDGWPADPPIAVFGPDDLLVIDTEALFKTDSAELLPSAEEGIDEVLANYGPTLDPALGVTVTGHTDSRGSDSYNKDLSRRRAQAVRSYLESAGFAEVRAEGKGSSAPVCDDGGEDSFDDECGRLNRRVEIRFNQD</sequence>
<dbReference type="PRINTS" id="PR01021">
    <property type="entry name" value="OMPADOMAIN"/>
</dbReference>
<evidence type="ECO:0000256" key="1">
    <source>
        <dbReference type="ARBA" id="ARBA00004442"/>
    </source>
</evidence>
<evidence type="ECO:0000256" key="3">
    <source>
        <dbReference type="ARBA" id="ARBA00023237"/>
    </source>
</evidence>
<evidence type="ECO:0000256" key="4">
    <source>
        <dbReference type="PROSITE-ProRule" id="PRU00473"/>
    </source>
</evidence>
<evidence type="ECO:0000256" key="2">
    <source>
        <dbReference type="ARBA" id="ARBA00023136"/>
    </source>
</evidence>
<keyword evidence="3" id="KW-0998">Cell outer membrane</keyword>
<dbReference type="Pfam" id="PF00691">
    <property type="entry name" value="OmpA"/>
    <property type="match status" value="1"/>
</dbReference>
<dbReference type="InterPro" id="IPR006665">
    <property type="entry name" value="OmpA-like"/>
</dbReference>
<dbReference type="GO" id="GO:0009279">
    <property type="term" value="C:cell outer membrane"/>
    <property type="evidence" value="ECO:0007669"/>
    <property type="project" value="UniProtKB-SubCell"/>
</dbReference>
<dbReference type="PANTHER" id="PTHR30329">
    <property type="entry name" value="STATOR ELEMENT OF FLAGELLAR MOTOR COMPLEX"/>
    <property type="match status" value="1"/>
</dbReference>
<feature type="domain" description="OmpA-like" evidence="6">
    <location>
        <begin position="304"/>
        <end position="425"/>
    </location>
</feature>
<keyword evidence="2 4" id="KW-0472">Membrane</keyword>
<dbReference type="PROSITE" id="PS51257">
    <property type="entry name" value="PROKAR_LIPOPROTEIN"/>
    <property type="match status" value="1"/>
</dbReference>
<dbReference type="PROSITE" id="PS51123">
    <property type="entry name" value="OMPA_2"/>
    <property type="match status" value="1"/>
</dbReference>
<dbReference type="InterPro" id="IPR036465">
    <property type="entry name" value="vWFA_dom_sf"/>
</dbReference>
<dbReference type="CDD" id="cd07185">
    <property type="entry name" value="OmpA_C-like"/>
    <property type="match status" value="1"/>
</dbReference>
<comment type="subcellular location">
    <subcellularLocation>
        <location evidence="1">Cell outer membrane</location>
    </subcellularLocation>
</comment>
<dbReference type="KEGG" id="strr:EKD16_09090"/>
<dbReference type="PANTHER" id="PTHR30329:SF21">
    <property type="entry name" value="LIPOPROTEIN YIAD-RELATED"/>
    <property type="match status" value="1"/>
</dbReference>
<dbReference type="InterPro" id="IPR006664">
    <property type="entry name" value="OMP_bac"/>
</dbReference>
<evidence type="ECO:0000313" key="8">
    <source>
        <dbReference type="Proteomes" id="UP000292235"/>
    </source>
</evidence>
<dbReference type="OrthoDB" id="5243843at2"/>
<dbReference type="EMBL" id="CP036455">
    <property type="protein sequence ID" value="QBI53612.1"/>
    <property type="molecule type" value="Genomic_DNA"/>
</dbReference>
<dbReference type="SUPFAM" id="SSF53300">
    <property type="entry name" value="vWA-like"/>
    <property type="match status" value="1"/>
</dbReference>
<dbReference type="SUPFAM" id="SSF103088">
    <property type="entry name" value="OmpA-like"/>
    <property type="match status" value="1"/>
</dbReference>
<dbReference type="Gene3D" id="3.30.1330.60">
    <property type="entry name" value="OmpA-like domain"/>
    <property type="match status" value="1"/>
</dbReference>
<name>A0A4V0ZJI6_9ACTN</name>
<dbReference type="InterPro" id="IPR050330">
    <property type="entry name" value="Bact_OuterMem_StrucFunc"/>
</dbReference>
<reference evidence="7 8" key="1">
    <citation type="submission" date="2019-02" db="EMBL/GenBank/DDBJ databases">
        <authorList>
            <person name="Khodamoradi S."/>
            <person name="Hahnke R.L."/>
            <person name="Kaempfer P."/>
            <person name="Schumann P."/>
            <person name="Rohde M."/>
            <person name="Steinert M."/>
            <person name="Luzhetskyy A."/>
            <person name="Wink J."/>
            <person name="Ruckert C."/>
        </authorList>
    </citation>
    <scope>NUCLEOTIDE SEQUENCE [LARGE SCALE GENOMIC DNA]</scope>
    <source>
        <strain evidence="7 8">M2</strain>
    </source>
</reference>
<dbReference type="InterPro" id="IPR036737">
    <property type="entry name" value="OmpA-like_sf"/>
</dbReference>
<organism evidence="7 8">
    <name type="scientific">Streptomonospora litoralis</name>
    <dbReference type="NCBI Taxonomy" id="2498135"/>
    <lineage>
        <taxon>Bacteria</taxon>
        <taxon>Bacillati</taxon>
        <taxon>Actinomycetota</taxon>
        <taxon>Actinomycetes</taxon>
        <taxon>Streptosporangiales</taxon>
        <taxon>Nocardiopsidaceae</taxon>
        <taxon>Streptomonospora</taxon>
    </lineage>
</organism>